<comment type="caution">
    <text evidence="1">The sequence shown here is derived from an EMBL/GenBank/DDBJ whole genome shotgun (WGS) entry which is preliminary data.</text>
</comment>
<sequence>LRTEEHILNWASHLENEIKAKGTKNDNKQGNKQGFKENKQGHINNNNKQMSKQNKQEHVNLDTSIAYMQNSSKAMKEAPKVCFFCEKKGYIKRDCKELKESIEAKWLLKIAREQKEKAKLQKTIQNITQTTHMQKNQNENYANNSYTETTKENILITEKQDKHMLASNYSSDAKEEMLLNPETESSNNAFSDNKATYEAQEIKPISTTATYCLPKKSLEEILSRRFSKPSAS</sequence>
<reference evidence="1" key="1">
    <citation type="submission" date="2021-06" db="EMBL/GenBank/DDBJ databases">
        <authorList>
            <person name="Kallberg Y."/>
            <person name="Tangrot J."/>
            <person name="Rosling A."/>
        </authorList>
    </citation>
    <scope>NUCLEOTIDE SEQUENCE</scope>
    <source>
        <strain evidence="1">28 12/20/2015</strain>
    </source>
</reference>
<accession>A0ACA9MM15</accession>
<protein>
    <submittedName>
        <fullName evidence="1">14115_t:CDS:1</fullName>
    </submittedName>
</protein>
<evidence type="ECO:0000313" key="1">
    <source>
        <dbReference type="EMBL" id="CAG8601271.1"/>
    </source>
</evidence>
<keyword evidence="2" id="KW-1185">Reference proteome</keyword>
<dbReference type="EMBL" id="CAJVPW010009123">
    <property type="protein sequence ID" value="CAG8601271.1"/>
    <property type="molecule type" value="Genomic_DNA"/>
</dbReference>
<feature type="non-terminal residue" evidence="1">
    <location>
        <position position="1"/>
    </location>
</feature>
<name>A0ACA9MM15_9GLOM</name>
<gene>
    <name evidence="1" type="ORF">SPELUC_LOCUS7127</name>
</gene>
<organism evidence="1 2">
    <name type="scientific">Cetraspora pellucida</name>
    <dbReference type="NCBI Taxonomy" id="1433469"/>
    <lineage>
        <taxon>Eukaryota</taxon>
        <taxon>Fungi</taxon>
        <taxon>Fungi incertae sedis</taxon>
        <taxon>Mucoromycota</taxon>
        <taxon>Glomeromycotina</taxon>
        <taxon>Glomeromycetes</taxon>
        <taxon>Diversisporales</taxon>
        <taxon>Gigasporaceae</taxon>
        <taxon>Cetraspora</taxon>
    </lineage>
</organism>
<evidence type="ECO:0000313" key="2">
    <source>
        <dbReference type="Proteomes" id="UP000789366"/>
    </source>
</evidence>
<proteinExistence type="predicted"/>
<dbReference type="Proteomes" id="UP000789366">
    <property type="component" value="Unassembled WGS sequence"/>
</dbReference>